<organism evidence="1 2">
    <name type="scientific">Burkholderia gladioli</name>
    <name type="common">Pseudomonas marginata</name>
    <name type="synonym">Phytomonas marginata</name>
    <dbReference type="NCBI Taxonomy" id="28095"/>
    <lineage>
        <taxon>Bacteria</taxon>
        <taxon>Pseudomonadati</taxon>
        <taxon>Pseudomonadota</taxon>
        <taxon>Betaproteobacteria</taxon>
        <taxon>Burkholderiales</taxon>
        <taxon>Burkholderiaceae</taxon>
        <taxon>Burkholderia</taxon>
    </lineage>
</organism>
<dbReference type="EMBL" id="JPGG01000008">
    <property type="protein sequence ID" value="KGC24262.1"/>
    <property type="molecule type" value="Genomic_DNA"/>
</dbReference>
<evidence type="ECO:0000313" key="1">
    <source>
        <dbReference type="EMBL" id="KGC24262.1"/>
    </source>
</evidence>
<gene>
    <name evidence="1" type="ORF">DM48_8109</name>
</gene>
<accession>A0AAW3FCZ0</accession>
<dbReference type="Proteomes" id="UP000029590">
    <property type="component" value="Unassembled WGS sequence"/>
</dbReference>
<name>A0AAW3FCZ0_BURGA</name>
<dbReference type="AlphaFoldDB" id="A0AAW3FCZ0"/>
<sequence>MQGRQPGLPDLPAIDDAERRRLVLLRQGGEQATQRGFVGTGQHVVVRGQPCLALAQAHADHLDRLAARRERRGQRVVAVEPRGEME</sequence>
<comment type="caution">
    <text evidence="1">The sequence shown here is derived from an EMBL/GenBank/DDBJ whole genome shotgun (WGS) entry which is preliminary data.</text>
</comment>
<protein>
    <submittedName>
        <fullName evidence="1">Uncharacterized protein</fullName>
    </submittedName>
</protein>
<evidence type="ECO:0000313" key="2">
    <source>
        <dbReference type="Proteomes" id="UP000029590"/>
    </source>
</evidence>
<proteinExistence type="predicted"/>
<reference evidence="1 2" key="1">
    <citation type="submission" date="2014-04" db="EMBL/GenBank/DDBJ databases">
        <authorList>
            <person name="Bishop-Lilly K.A."/>
            <person name="Broomall S.M."/>
            <person name="Chain P.S."/>
            <person name="Chertkov O."/>
            <person name="Coyne S.R."/>
            <person name="Daligault H.E."/>
            <person name="Davenport K.W."/>
            <person name="Erkkila T."/>
            <person name="Frey K.G."/>
            <person name="Gibbons H.S."/>
            <person name="Gu W."/>
            <person name="Jaissle J."/>
            <person name="Johnson S.L."/>
            <person name="Koroleva G.I."/>
            <person name="Ladner J.T."/>
            <person name="Lo C.-C."/>
            <person name="Minogue T.D."/>
            <person name="Munk C."/>
            <person name="Palacios G.F."/>
            <person name="Redden C.L."/>
            <person name="Rosenzweig C.N."/>
            <person name="Scholz M.B."/>
            <person name="Teshima H."/>
            <person name="Xu Y."/>
        </authorList>
    </citation>
    <scope>NUCLEOTIDE SEQUENCE [LARGE SCALE GENOMIC DNA]</scope>
    <source>
        <strain evidence="2">gladioli</strain>
    </source>
</reference>